<dbReference type="InterPro" id="IPR052035">
    <property type="entry name" value="ZnF_BED_domain_contain"/>
</dbReference>
<dbReference type="GO" id="GO:0005634">
    <property type="term" value="C:nucleus"/>
    <property type="evidence" value="ECO:0007669"/>
    <property type="project" value="UniProtKB-SubCell"/>
</dbReference>
<keyword evidence="2" id="KW-0479">Metal-binding</keyword>
<feature type="compositionally biased region" description="Basic and acidic residues" evidence="6">
    <location>
        <begin position="82"/>
        <end position="97"/>
    </location>
</feature>
<evidence type="ECO:0000256" key="4">
    <source>
        <dbReference type="ARBA" id="ARBA00022833"/>
    </source>
</evidence>
<dbReference type="GO" id="GO:0046983">
    <property type="term" value="F:protein dimerization activity"/>
    <property type="evidence" value="ECO:0007669"/>
    <property type="project" value="InterPro"/>
</dbReference>
<evidence type="ECO:0000256" key="6">
    <source>
        <dbReference type="SAM" id="MobiDB-lite"/>
    </source>
</evidence>
<dbReference type="InterPro" id="IPR012337">
    <property type="entry name" value="RNaseH-like_sf"/>
</dbReference>
<dbReference type="PANTHER" id="PTHR46481">
    <property type="entry name" value="ZINC FINGER BED DOMAIN-CONTAINING PROTEIN 4"/>
    <property type="match status" value="1"/>
</dbReference>
<evidence type="ECO:0000256" key="5">
    <source>
        <dbReference type="ARBA" id="ARBA00023242"/>
    </source>
</evidence>
<evidence type="ECO:0000313" key="9">
    <source>
        <dbReference type="Proteomes" id="UP000012065"/>
    </source>
</evidence>
<feature type="region of interest" description="Disordered" evidence="6">
    <location>
        <begin position="1"/>
        <end position="104"/>
    </location>
</feature>
<gene>
    <name evidence="8" type="primary">zf(bed)-4</name>
    <name evidence="8" type="ORF">BN14_07978</name>
</gene>
<accession>M5C394</accession>
<dbReference type="HOGENOM" id="CLU_021375_0_0_1"/>
<dbReference type="AlphaFoldDB" id="M5C394"/>
<reference evidence="8 9" key="1">
    <citation type="journal article" date="2013" name="J. Biotechnol.">
        <title>Establishment and interpretation of the genome sequence of the phytopathogenic fungus Rhizoctonia solani AG1-IB isolate 7/3/14.</title>
        <authorList>
            <person name="Wibberg D.W."/>
            <person name="Jelonek L.J."/>
            <person name="Rupp O.R."/>
            <person name="Hennig M.H."/>
            <person name="Eikmeyer F.E."/>
            <person name="Goesmann A.G."/>
            <person name="Hartmann A.H."/>
            <person name="Borriss R.B."/>
            <person name="Grosch R.G."/>
            <person name="Puehler A.P."/>
            <person name="Schlueter A.S."/>
        </authorList>
    </citation>
    <scope>NUCLEOTIDE SEQUENCE [LARGE SCALE GENOMIC DNA]</scope>
    <source>
        <strain evidence="9">AG1-IB / isolate 7/3/14</strain>
    </source>
</reference>
<name>M5C394_THACB</name>
<dbReference type="InterPro" id="IPR008906">
    <property type="entry name" value="HATC_C_dom"/>
</dbReference>
<evidence type="ECO:0000256" key="2">
    <source>
        <dbReference type="ARBA" id="ARBA00022723"/>
    </source>
</evidence>
<feature type="domain" description="HAT C-terminal dimerisation" evidence="7">
    <location>
        <begin position="676"/>
        <end position="711"/>
    </location>
</feature>
<evidence type="ECO:0000256" key="1">
    <source>
        <dbReference type="ARBA" id="ARBA00004123"/>
    </source>
</evidence>
<evidence type="ECO:0000256" key="3">
    <source>
        <dbReference type="ARBA" id="ARBA00022771"/>
    </source>
</evidence>
<dbReference type="GO" id="GO:0008270">
    <property type="term" value="F:zinc ion binding"/>
    <property type="evidence" value="ECO:0007669"/>
    <property type="project" value="UniProtKB-KW"/>
</dbReference>
<feature type="compositionally biased region" description="Polar residues" evidence="6">
    <location>
        <begin position="33"/>
        <end position="49"/>
    </location>
</feature>
<keyword evidence="4" id="KW-0862">Zinc</keyword>
<protein>
    <recommendedName>
        <fullName evidence="7">HAT C-terminal dimerisation domain-containing protein</fullName>
    </recommendedName>
</protein>
<proteinExistence type="predicted"/>
<dbReference type="PANTHER" id="PTHR46481:SF10">
    <property type="entry name" value="ZINC FINGER BED DOMAIN-CONTAINING PROTEIN 39"/>
    <property type="match status" value="1"/>
</dbReference>
<organism evidence="8 9">
    <name type="scientific">Thanatephorus cucumeris (strain AG1-IB / isolate 7/3/14)</name>
    <name type="common">Lettuce bottom rot fungus</name>
    <name type="synonym">Rhizoctonia solani</name>
    <dbReference type="NCBI Taxonomy" id="1108050"/>
    <lineage>
        <taxon>Eukaryota</taxon>
        <taxon>Fungi</taxon>
        <taxon>Dikarya</taxon>
        <taxon>Basidiomycota</taxon>
        <taxon>Agaricomycotina</taxon>
        <taxon>Agaricomycetes</taxon>
        <taxon>Cantharellales</taxon>
        <taxon>Ceratobasidiaceae</taxon>
        <taxon>Rhizoctonia</taxon>
        <taxon>Rhizoctonia solani AG-1</taxon>
    </lineage>
</organism>
<comment type="subcellular location">
    <subcellularLocation>
        <location evidence="1">Nucleus</location>
    </subcellularLocation>
</comment>
<dbReference type="Pfam" id="PF05699">
    <property type="entry name" value="Dimer_Tnp_hAT"/>
    <property type="match status" value="1"/>
</dbReference>
<dbReference type="SUPFAM" id="SSF53098">
    <property type="entry name" value="Ribonuclease H-like"/>
    <property type="match status" value="1"/>
</dbReference>
<keyword evidence="5" id="KW-0539">Nucleus</keyword>
<feature type="compositionally biased region" description="Basic and acidic residues" evidence="6">
    <location>
        <begin position="50"/>
        <end position="59"/>
    </location>
</feature>
<evidence type="ECO:0000259" key="7">
    <source>
        <dbReference type="Pfam" id="PF05699"/>
    </source>
</evidence>
<dbReference type="Proteomes" id="UP000012065">
    <property type="component" value="Unassembled WGS sequence"/>
</dbReference>
<keyword evidence="3" id="KW-0863">Zinc-finger</keyword>
<sequence length="740" mass="83039">MHAPTARQPQRFPPKTQLPALYNKDNDPDFEPQPTSESCVSNSDNASDTSKPKEPKKNALEPGSQASTQKRGKISEANTYRTGEDESKEDKMKQEKSHGKKHGPQGIAWHWAFANYKAPNPTHHPDTAKPIWLFKCKHCNSIQRFQRTDNCLEFSRESRNVSATNLVAHLNKCKQLPAEHKLKAVKSWLNQPSETLTPAQASVALLFKLSSPGSVPLPLAVSNTVFRSALIQGVIRDNYPLTFGEGCGMQQVFALTSPHIKLPLHQTMHTDLDKLYEVLKVQVLYLLKSQDSRFVITSDAWTSKTFAYSLGGVVVTFINKGWNTQEFVLNVVHLDADHTGVVKLFEEGEIIENSTKVLEEEKWLREDEDTPHSLQLTDKLKDDLSDMDVNEPAEVSANSELILDTQSCGQRALLNCVQKVHEIAMHVTSSAKRRKQMRKIIQALKLELRAVIKSIKVCWNSVLAEIRHALLLKQAFNQDKEWDMLGELVQILEPFEFATRAFSVQAKTTLHSVLPTYALLHMKLDKSQAHLGALYGPQDALGIVDALSAGKAKLDEYYGMAKENNLTVLASALHPGMRLLYFQDMDKCSNTGPVLAERAKKLLEYLYEDYKYTQLDLMTGSAVQPTTTKPIVSGSPAESWFDSLLKISPGEASLASLDSKELHDYFDGRYQYTSGDILVWWKEHKIHFPVLSQIAWDFLAIPATSVSVEHTAQRIITCQQWLEAGLGTHLPDFISGIDNQ</sequence>
<dbReference type="EMBL" id="CAOJ01012283">
    <property type="protein sequence ID" value="CCO33891.1"/>
    <property type="molecule type" value="Genomic_DNA"/>
</dbReference>
<evidence type="ECO:0000313" key="8">
    <source>
        <dbReference type="EMBL" id="CCO33891.1"/>
    </source>
</evidence>
<comment type="caution">
    <text evidence="8">The sequence shown here is derived from an EMBL/GenBank/DDBJ whole genome shotgun (WGS) entry which is preliminary data.</text>
</comment>